<name>A0ABR3W9Y0_9PEZI</name>
<evidence type="ECO:0000313" key="2">
    <source>
        <dbReference type="EMBL" id="KAL1856907.1"/>
    </source>
</evidence>
<feature type="region of interest" description="Disordered" evidence="1">
    <location>
        <begin position="1"/>
        <end position="26"/>
    </location>
</feature>
<protein>
    <submittedName>
        <fullName evidence="2">Uncharacterized protein</fullName>
    </submittedName>
</protein>
<keyword evidence="3" id="KW-1185">Reference proteome</keyword>
<feature type="region of interest" description="Disordered" evidence="1">
    <location>
        <begin position="49"/>
        <end position="69"/>
    </location>
</feature>
<evidence type="ECO:0000313" key="3">
    <source>
        <dbReference type="Proteomes" id="UP001583177"/>
    </source>
</evidence>
<feature type="region of interest" description="Disordered" evidence="1">
    <location>
        <begin position="175"/>
        <end position="211"/>
    </location>
</feature>
<dbReference type="InterPro" id="IPR022793">
    <property type="entry name" value="Rrn10"/>
</dbReference>
<comment type="caution">
    <text evidence="2">The sequence shown here is derived from an EMBL/GenBank/DDBJ whole genome shotgun (WGS) entry which is preliminary data.</text>
</comment>
<dbReference type="PANTHER" id="PTHR28054:SF1">
    <property type="entry name" value="RNA POLYMERASE I-SPECIFIC TRANSCRIPTION INITIATION FACTOR RRN10"/>
    <property type="match status" value="1"/>
</dbReference>
<proteinExistence type="predicted"/>
<accession>A0ABR3W9Y0</accession>
<dbReference type="PANTHER" id="PTHR28054">
    <property type="entry name" value="RNA POLYMERASE I-SPECIFIC TRANSCRIPTION INITIATION FACTOR RRN10"/>
    <property type="match status" value="1"/>
</dbReference>
<dbReference type="Proteomes" id="UP001583177">
    <property type="component" value="Unassembled WGS sequence"/>
</dbReference>
<organism evidence="2 3">
    <name type="scientific">Diaporthe australafricana</name>
    <dbReference type="NCBI Taxonomy" id="127596"/>
    <lineage>
        <taxon>Eukaryota</taxon>
        <taxon>Fungi</taxon>
        <taxon>Dikarya</taxon>
        <taxon>Ascomycota</taxon>
        <taxon>Pezizomycotina</taxon>
        <taxon>Sordariomycetes</taxon>
        <taxon>Sordariomycetidae</taxon>
        <taxon>Diaporthales</taxon>
        <taxon>Diaporthaceae</taxon>
        <taxon>Diaporthe</taxon>
    </lineage>
</organism>
<sequence>MASRNRQRGSYVYGEDSTEALSTDHEAAKQRHATVYDAVAGRVALRLPKDNVPRGSRKTASGHHRLGDPVLTPDEVLFSRKRAPQRYAEKDIYFANDSLPDGGRNVLPESDMVKAVHGYASHFYEALGHRRAGELRRDIGRVNERSMDETAILAFGILLEEAARESLGKDGDLVFTEGIDDGGDGADDRGKQEASSSRKMQKPVGFEGEDAFWRKPYSKRRKVKDERD</sequence>
<gene>
    <name evidence="2" type="ORF">Daus18300_010561</name>
</gene>
<dbReference type="EMBL" id="JAWRVE010000118">
    <property type="protein sequence ID" value="KAL1856907.1"/>
    <property type="molecule type" value="Genomic_DNA"/>
</dbReference>
<evidence type="ECO:0000256" key="1">
    <source>
        <dbReference type="SAM" id="MobiDB-lite"/>
    </source>
</evidence>
<reference evidence="2 3" key="1">
    <citation type="journal article" date="2024" name="IMA Fungus">
        <title>IMA Genome - F19 : A genome assembly and annotation guide to empower mycologists, including annotated draft genome sequences of Ceratocystis pirilliformis, Diaporthe australafricana, Fusarium ophioides, Paecilomyces lecythidis, and Sporothrix stenoceras.</title>
        <authorList>
            <person name="Aylward J."/>
            <person name="Wilson A.M."/>
            <person name="Visagie C.M."/>
            <person name="Spraker J."/>
            <person name="Barnes I."/>
            <person name="Buitendag C."/>
            <person name="Ceriani C."/>
            <person name="Del Mar Angel L."/>
            <person name="du Plessis D."/>
            <person name="Fuchs T."/>
            <person name="Gasser K."/>
            <person name="Kramer D."/>
            <person name="Li W."/>
            <person name="Munsamy K."/>
            <person name="Piso A."/>
            <person name="Price J.L."/>
            <person name="Sonnekus B."/>
            <person name="Thomas C."/>
            <person name="van der Nest A."/>
            <person name="van Dijk A."/>
            <person name="van Heerden A."/>
            <person name="van Vuuren N."/>
            <person name="Yilmaz N."/>
            <person name="Duong T.A."/>
            <person name="van der Merwe N.A."/>
            <person name="Wingfield M.J."/>
            <person name="Wingfield B.D."/>
        </authorList>
    </citation>
    <scope>NUCLEOTIDE SEQUENCE [LARGE SCALE GENOMIC DNA]</scope>
    <source>
        <strain evidence="2 3">CMW 18300</strain>
    </source>
</reference>
<feature type="compositionally biased region" description="Basic residues" evidence="1">
    <location>
        <begin position="55"/>
        <end position="64"/>
    </location>
</feature>